<keyword evidence="2" id="KW-1185">Reference proteome</keyword>
<evidence type="ECO:0000313" key="2">
    <source>
        <dbReference type="Proteomes" id="UP001497516"/>
    </source>
</evidence>
<organism evidence="1 2">
    <name type="scientific">Linum trigynum</name>
    <dbReference type="NCBI Taxonomy" id="586398"/>
    <lineage>
        <taxon>Eukaryota</taxon>
        <taxon>Viridiplantae</taxon>
        <taxon>Streptophyta</taxon>
        <taxon>Embryophyta</taxon>
        <taxon>Tracheophyta</taxon>
        <taxon>Spermatophyta</taxon>
        <taxon>Magnoliopsida</taxon>
        <taxon>eudicotyledons</taxon>
        <taxon>Gunneridae</taxon>
        <taxon>Pentapetalae</taxon>
        <taxon>rosids</taxon>
        <taxon>fabids</taxon>
        <taxon>Malpighiales</taxon>
        <taxon>Linaceae</taxon>
        <taxon>Linum</taxon>
    </lineage>
</organism>
<dbReference type="AlphaFoldDB" id="A0AAV2DH54"/>
<gene>
    <name evidence="1" type="ORF">LTRI10_LOCUS15134</name>
</gene>
<dbReference type="Proteomes" id="UP001497516">
    <property type="component" value="Chromosome 3"/>
</dbReference>
<proteinExistence type="predicted"/>
<name>A0AAV2DH54_9ROSI</name>
<sequence>MLRQEFTATVNHGDAFTASVCRGECIQNRRKMAFRKKRLKITKMPSEKIRPNFRPNRPLLDFIVGGEYPKAESVIRHIQNPRKMDFP</sequence>
<accession>A0AAV2DH54</accession>
<reference evidence="1 2" key="1">
    <citation type="submission" date="2024-04" db="EMBL/GenBank/DDBJ databases">
        <authorList>
            <person name="Fracassetti M."/>
        </authorList>
    </citation>
    <scope>NUCLEOTIDE SEQUENCE [LARGE SCALE GENOMIC DNA]</scope>
</reference>
<evidence type="ECO:0000313" key="1">
    <source>
        <dbReference type="EMBL" id="CAL1373188.1"/>
    </source>
</evidence>
<protein>
    <submittedName>
        <fullName evidence="1">Uncharacterized protein</fullName>
    </submittedName>
</protein>
<dbReference type="EMBL" id="OZ034816">
    <property type="protein sequence ID" value="CAL1373188.1"/>
    <property type="molecule type" value="Genomic_DNA"/>
</dbReference>